<accession>A0A4U2YUQ0</accession>
<proteinExistence type="predicted"/>
<organism evidence="1 2">
    <name type="scientific">Lysinibacillus mangiferihumi</name>
    <dbReference type="NCBI Taxonomy" id="1130819"/>
    <lineage>
        <taxon>Bacteria</taxon>
        <taxon>Bacillati</taxon>
        <taxon>Bacillota</taxon>
        <taxon>Bacilli</taxon>
        <taxon>Bacillales</taxon>
        <taxon>Bacillaceae</taxon>
        <taxon>Lysinibacillus</taxon>
    </lineage>
</organism>
<gene>
    <name evidence="1" type="ORF">FC756_16845</name>
</gene>
<evidence type="ECO:0000313" key="1">
    <source>
        <dbReference type="EMBL" id="TKI65257.1"/>
    </source>
</evidence>
<name>A0A4U2YUQ0_9BACI</name>
<dbReference type="AlphaFoldDB" id="A0A4U2YUQ0"/>
<comment type="caution">
    <text evidence="1">The sequence shown here is derived from an EMBL/GenBank/DDBJ whole genome shotgun (WGS) entry which is preliminary data.</text>
</comment>
<keyword evidence="2" id="KW-1185">Reference proteome</keyword>
<protein>
    <submittedName>
        <fullName evidence="1">N-acetylmuramoyl-L-alanine amidase</fullName>
    </submittedName>
</protein>
<reference evidence="1 2" key="1">
    <citation type="submission" date="2019-04" db="EMBL/GenBank/DDBJ databases">
        <title>Lysinibacillus genome sequencing.</title>
        <authorList>
            <person name="Dunlap C."/>
        </authorList>
    </citation>
    <scope>NUCLEOTIDE SEQUENCE [LARGE SCALE GENOMIC DNA]</scope>
    <source>
        <strain evidence="1 2">CCTCC AB 2010389</strain>
    </source>
</reference>
<evidence type="ECO:0000313" key="2">
    <source>
        <dbReference type="Proteomes" id="UP000308744"/>
    </source>
</evidence>
<sequence length="33" mass="3794">MAKILQKKLEAKGATVYMSRATDRDFEELEFSS</sequence>
<dbReference type="EMBL" id="SZPU01000065">
    <property type="protein sequence ID" value="TKI65257.1"/>
    <property type="molecule type" value="Genomic_DNA"/>
</dbReference>
<dbReference type="Proteomes" id="UP000308744">
    <property type="component" value="Unassembled WGS sequence"/>
</dbReference>